<dbReference type="eggNOG" id="COG3383">
    <property type="taxonomic scope" value="Bacteria"/>
</dbReference>
<reference evidence="8 9" key="1">
    <citation type="submission" date="2007-06" db="EMBL/GenBank/DDBJ databases">
        <authorList>
            <person name="Shimkets L."/>
            <person name="Ferriera S."/>
            <person name="Johnson J."/>
            <person name="Kravitz S."/>
            <person name="Beeson K."/>
            <person name="Sutton G."/>
            <person name="Rogers Y.-H."/>
            <person name="Friedman R."/>
            <person name="Frazier M."/>
            <person name="Venter J.C."/>
        </authorList>
    </citation>
    <scope>NUCLEOTIDE SEQUENCE [LARGE SCALE GENOMIC DNA]</scope>
    <source>
        <strain evidence="8 9">SIR-1</strain>
    </source>
</reference>
<organism evidence="8 9">
    <name type="scientific">Plesiocystis pacifica SIR-1</name>
    <dbReference type="NCBI Taxonomy" id="391625"/>
    <lineage>
        <taxon>Bacteria</taxon>
        <taxon>Pseudomonadati</taxon>
        <taxon>Myxococcota</taxon>
        <taxon>Polyangia</taxon>
        <taxon>Nannocystales</taxon>
        <taxon>Nannocystaceae</taxon>
        <taxon>Plesiocystis</taxon>
    </lineage>
</organism>
<evidence type="ECO:0000256" key="5">
    <source>
        <dbReference type="ARBA" id="ARBA00023014"/>
    </source>
</evidence>
<evidence type="ECO:0000313" key="8">
    <source>
        <dbReference type="EMBL" id="EDM76752.1"/>
    </source>
</evidence>
<protein>
    <submittedName>
        <fullName evidence="8">Putative molybdopterin oxidoreductase</fullName>
    </submittedName>
</protein>
<evidence type="ECO:0000313" key="9">
    <source>
        <dbReference type="Proteomes" id="UP000005801"/>
    </source>
</evidence>
<name>A6GBP6_9BACT</name>
<comment type="caution">
    <text evidence="8">The sequence shown here is derived from an EMBL/GenBank/DDBJ whole genome shotgun (WGS) entry which is preliminary data.</text>
</comment>
<dbReference type="InterPro" id="IPR006656">
    <property type="entry name" value="Mopterin_OxRdtase"/>
</dbReference>
<dbReference type="InterPro" id="IPR006655">
    <property type="entry name" value="Mopterin_OxRdtase_prok_CS"/>
</dbReference>
<dbReference type="GO" id="GO:0045333">
    <property type="term" value="P:cellular respiration"/>
    <property type="evidence" value="ECO:0007669"/>
    <property type="project" value="UniProtKB-ARBA"/>
</dbReference>
<dbReference type="Gene3D" id="3.40.228.10">
    <property type="entry name" value="Dimethylsulfoxide Reductase, domain 2"/>
    <property type="match status" value="1"/>
</dbReference>
<evidence type="ECO:0000256" key="4">
    <source>
        <dbReference type="ARBA" id="ARBA00023004"/>
    </source>
</evidence>
<dbReference type="Gene3D" id="3.40.50.740">
    <property type="match status" value="1"/>
</dbReference>
<dbReference type="Pfam" id="PF01568">
    <property type="entry name" value="Molydop_binding"/>
    <property type="match status" value="1"/>
</dbReference>
<accession>A6GBP6</accession>
<dbReference type="SUPFAM" id="SSF50692">
    <property type="entry name" value="ADC-like"/>
    <property type="match status" value="1"/>
</dbReference>
<dbReference type="SUPFAM" id="SSF53706">
    <property type="entry name" value="Formate dehydrogenase/DMSO reductase, domains 1-3"/>
    <property type="match status" value="1"/>
</dbReference>
<keyword evidence="3" id="KW-0560">Oxidoreductase</keyword>
<dbReference type="PANTHER" id="PTHR43105">
    <property type="entry name" value="RESPIRATORY NITRATE REDUCTASE"/>
    <property type="match status" value="1"/>
</dbReference>
<evidence type="ECO:0000256" key="2">
    <source>
        <dbReference type="ARBA" id="ARBA00022723"/>
    </source>
</evidence>
<dbReference type="Gene3D" id="2.20.25.90">
    <property type="entry name" value="ADC-like domains"/>
    <property type="match status" value="1"/>
</dbReference>
<evidence type="ECO:0000256" key="6">
    <source>
        <dbReference type="SAM" id="MobiDB-lite"/>
    </source>
</evidence>
<feature type="region of interest" description="Disordered" evidence="6">
    <location>
        <begin position="720"/>
        <end position="742"/>
    </location>
</feature>
<dbReference type="GO" id="GO:0043546">
    <property type="term" value="F:molybdopterin cofactor binding"/>
    <property type="evidence" value="ECO:0007669"/>
    <property type="project" value="InterPro"/>
</dbReference>
<dbReference type="GO" id="GO:0046872">
    <property type="term" value="F:metal ion binding"/>
    <property type="evidence" value="ECO:0007669"/>
    <property type="project" value="UniProtKB-KW"/>
</dbReference>
<dbReference type="EMBL" id="ABCS01000059">
    <property type="protein sequence ID" value="EDM76752.1"/>
    <property type="molecule type" value="Genomic_DNA"/>
</dbReference>
<dbReference type="STRING" id="391625.PPSIR1_33896"/>
<dbReference type="AlphaFoldDB" id="A6GBP6"/>
<dbReference type="InterPro" id="IPR050123">
    <property type="entry name" value="Prok_molybdopt-oxidoreductase"/>
</dbReference>
<dbReference type="GO" id="GO:0016491">
    <property type="term" value="F:oxidoreductase activity"/>
    <property type="evidence" value="ECO:0007669"/>
    <property type="project" value="UniProtKB-KW"/>
</dbReference>
<dbReference type="InterPro" id="IPR006657">
    <property type="entry name" value="MoPterin_dinucl-bd_dom"/>
</dbReference>
<evidence type="ECO:0000256" key="1">
    <source>
        <dbReference type="ARBA" id="ARBA00022485"/>
    </source>
</evidence>
<dbReference type="eggNOG" id="COG0243">
    <property type="taxonomic scope" value="Bacteria"/>
</dbReference>
<keyword evidence="5" id="KW-0411">Iron-sulfur</keyword>
<dbReference type="PROSITE" id="PS51669">
    <property type="entry name" value="4FE4S_MOW_BIS_MGD"/>
    <property type="match status" value="1"/>
</dbReference>
<dbReference type="InterPro" id="IPR006963">
    <property type="entry name" value="Mopterin_OxRdtase_4Fe-4S_dom"/>
</dbReference>
<gene>
    <name evidence="8" type="ORF">PPSIR1_33896</name>
</gene>
<keyword evidence="9" id="KW-1185">Reference proteome</keyword>
<dbReference type="GO" id="GO:0051539">
    <property type="term" value="F:4 iron, 4 sulfur cluster binding"/>
    <property type="evidence" value="ECO:0007669"/>
    <property type="project" value="UniProtKB-KW"/>
</dbReference>
<dbReference type="Pfam" id="PF04879">
    <property type="entry name" value="Molybdop_Fe4S4"/>
    <property type="match status" value="1"/>
</dbReference>
<dbReference type="PROSITE" id="PS00490">
    <property type="entry name" value="MOLYBDOPTERIN_PROK_2"/>
    <property type="match status" value="1"/>
</dbReference>
<dbReference type="Pfam" id="PF00384">
    <property type="entry name" value="Molybdopterin"/>
    <property type="match status" value="1"/>
</dbReference>
<keyword evidence="2" id="KW-0479">Metal-binding</keyword>
<keyword evidence="4" id="KW-0408">Iron</keyword>
<dbReference type="Proteomes" id="UP000005801">
    <property type="component" value="Unassembled WGS sequence"/>
</dbReference>
<dbReference type="GO" id="GO:0016020">
    <property type="term" value="C:membrane"/>
    <property type="evidence" value="ECO:0007669"/>
    <property type="project" value="TreeGrafter"/>
</dbReference>
<feature type="domain" description="4Fe-4S Mo/W bis-MGD-type" evidence="7">
    <location>
        <begin position="1"/>
        <end position="51"/>
    </location>
</feature>
<keyword evidence="1" id="KW-0004">4Fe-4S</keyword>
<evidence type="ECO:0000259" key="7">
    <source>
        <dbReference type="PROSITE" id="PS51669"/>
    </source>
</evidence>
<sequence>MCSLNCGLEVQTGGEGGREILKVRGDRSHPGSKGYLCEKAQRLNYYQNGRDRLQSPMRRREDGSFEAVSWDVAIDEIAERFEAIKERHGGDKILFYGGGGQGNHLGGAYGNATLSALGVKYRSNALAQEKTGEFWVAGKMFGAGIHGDFEHAEVAVFIGKNPWQSHGFARARAVIKEIQKDPARTMVVIDPRRSETAAKADMHLQLRPGTDAWLLAALAAVIVQDELFDRAFVDERTEGFELIAPLLAEIPVAEYAEHCGVPEDQIRALAQLMAKASSVSVFEDLGMQMNRNSTLCSYLQRLSWVLTGHFAKQGSNNAFVPFLSLSAASKGKVGKAAANQKRRKRVSPVTGSKIIIGLIPCNVMAEEILADHPDRFRAMLIESGNPVHSVADSQKMREAMAALEFSVVIDVAMTETARCADYVLPAASQFEKAECTFFNLEFPRNVFHLRHALFDPLPGTLPEAEIHARLVMKLAGIRDADIRPLALAARVGRPALAAAVGALMAAYPAWFDYLPVLLYRALGPQLPEDAREAAVIWALSHLYVQAEPEAAAGAGYGAGTKLSSLRAGEKLFGDILSARTGVTYAVNEDYADSWSRIRGRIRLAIPELFADVVRLRYEPPASDTEYPFVLSAGERRSESTNTIIRNPAVHKKPRGAALRIAPADAESLGVADGDAVRVTTRRGACEVRVEVSAMMQPGHVSLPNGFGLDYQPRGEEARSFGVAPNELTASEDRDPIAGTPWHKYVPAKIDRVQPAPN</sequence>
<evidence type="ECO:0000256" key="3">
    <source>
        <dbReference type="ARBA" id="ARBA00023002"/>
    </source>
</evidence>
<dbReference type="PANTHER" id="PTHR43105:SF9">
    <property type="entry name" value="NADPH-FE(3+) OXIDOREDUCTASE SUBUNIT ALPHA"/>
    <property type="match status" value="1"/>
</dbReference>
<proteinExistence type="predicted"/>
<dbReference type="Gene3D" id="2.40.40.20">
    <property type="match status" value="1"/>
</dbReference>
<dbReference type="InterPro" id="IPR009010">
    <property type="entry name" value="Asp_de-COase-like_dom_sf"/>
</dbReference>